<evidence type="ECO:0000256" key="2">
    <source>
        <dbReference type="ARBA" id="ARBA00023284"/>
    </source>
</evidence>
<comment type="caution">
    <text evidence="4">The sequence shown here is derived from an EMBL/GenBank/DDBJ whole genome shotgun (WGS) entry which is preliminary data.</text>
</comment>
<dbReference type="PANTHER" id="PTHR30041:SF8">
    <property type="entry name" value="PROTEIN YFFB"/>
    <property type="match status" value="1"/>
</dbReference>
<comment type="similarity">
    <text evidence="3">Belongs to the ArsC family.</text>
</comment>
<dbReference type="PROSITE" id="PS51353">
    <property type="entry name" value="ARSC"/>
    <property type="match status" value="1"/>
</dbReference>
<dbReference type="STRING" id="638301.HMPREF0444_0769"/>
<dbReference type="Gene3D" id="3.40.30.10">
    <property type="entry name" value="Glutaredoxin"/>
    <property type="match status" value="1"/>
</dbReference>
<name>C8NFS4_9LACT</name>
<protein>
    <submittedName>
        <fullName evidence="4">Transcriptional regulator, Spx/MgsR family</fullName>
    </submittedName>
</protein>
<keyword evidence="5" id="KW-1185">Reference proteome</keyword>
<dbReference type="SUPFAM" id="SSF52833">
    <property type="entry name" value="Thioredoxin-like"/>
    <property type="match status" value="1"/>
</dbReference>
<evidence type="ECO:0000256" key="3">
    <source>
        <dbReference type="PROSITE-ProRule" id="PRU01282"/>
    </source>
</evidence>
<dbReference type="Proteomes" id="UP000005926">
    <property type="component" value="Unassembled WGS sequence"/>
</dbReference>
<dbReference type="GeneID" id="78412892"/>
<dbReference type="InterPro" id="IPR036249">
    <property type="entry name" value="Thioredoxin-like_sf"/>
</dbReference>
<proteinExistence type="inferred from homology"/>
<dbReference type="HOGENOM" id="CLU_116644_2_0_9"/>
<keyword evidence="2" id="KW-0676">Redox-active center</keyword>
<evidence type="ECO:0000256" key="1">
    <source>
        <dbReference type="ARBA" id="ARBA00023157"/>
    </source>
</evidence>
<dbReference type="RefSeq" id="WP_005606703.1">
    <property type="nucleotide sequence ID" value="NZ_CP102283.1"/>
</dbReference>
<dbReference type="CDD" id="cd03036">
    <property type="entry name" value="ArsC_like"/>
    <property type="match status" value="1"/>
</dbReference>
<reference evidence="4 5" key="1">
    <citation type="submission" date="2009-08" db="EMBL/GenBank/DDBJ databases">
        <authorList>
            <person name="Muzny D."/>
            <person name="Qin X."/>
            <person name="Deng J."/>
            <person name="Jiang H."/>
            <person name="Liu Y."/>
            <person name="Qu J."/>
            <person name="Song X.-Z."/>
            <person name="Zhang L."/>
            <person name="Thornton R."/>
            <person name="Coyle M."/>
            <person name="Francisco L."/>
            <person name="Jackson L."/>
            <person name="Javaid M."/>
            <person name="Korchina V."/>
            <person name="Kovar C."/>
            <person name="Mata R."/>
            <person name="Mathew T."/>
            <person name="Ngo R."/>
            <person name="Nguyen L."/>
            <person name="Nguyen N."/>
            <person name="Okwuonu G."/>
            <person name="Ongeri F."/>
            <person name="Pham C."/>
            <person name="Simmons D."/>
            <person name="Wilczek-Boney K."/>
            <person name="Hale W."/>
            <person name="Jakkamsetti A."/>
            <person name="Pham P."/>
            <person name="Ruth R."/>
            <person name="San Lucas F."/>
            <person name="Warren J."/>
            <person name="Zhang J."/>
            <person name="Zhao Z."/>
            <person name="Zhou C."/>
            <person name="Zhu D."/>
            <person name="Lee S."/>
            <person name="Bess C."/>
            <person name="Blankenburg K."/>
            <person name="Forbes L."/>
            <person name="Fu Q."/>
            <person name="Gubbala S."/>
            <person name="Hirani K."/>
            <person name="Jayaseelan J.C."/>
            <person name="Lara F."/>
            <person name="Munidasa M."/>
            <person name="Palculict T."/>
            <person name="Patil S."/>
            <person name="Pu L.-L."/>
            <person name="Saada N."/>
            <person name="Tang L."/>
            <person name="Weissenberger G."/>
            <person name="Zhu Y."/>
            <person name="Hemphill L."/>
            <person name="Shang Y."/>
            <person name="Youmans B."/>
            <person name="Ayvaz T."/>
            <person name="Ross M."/>
            <person name="Santibanez J."/>
            <person name="Aqrawi P."/>
            <person name="Gross S."/>
            <person name="Joshi V."/>
            <person name="Fowler G."/>
            <person name="Nazareth L."/>
            <person name="Reid J."/>
            <person name="Worley K."/>
            <person name="Petrosino J."/>
            <person name="Highlander S."/>
            <person name="Gibbs R."/>
        </authorList>
    </citation>
    <scope>NUCLEOTIDE SEQUENCE [LARGE SCALE GENOMIC DNA]</scope>
    <source>
        <strain evidence="4 5">ATCC 49175</strain>
    </source>
</reference>
<dbReference type="NCBIfam" id="TIGR01617">
    <property type="entry name" value="arsC_related"/>
    <property type="match status" value="1"/>
</dbReference>
<evidence type="ECO:0000313" key="5">
    <source>
        <dbReference type="Proteomes" id="UP000005926"/>
    </source>
</evidence>
<dbReference type="EMBL" id="ACKZ01000016">
    <property type="protein sequence ID" value="EEW37410.1"/>
    <property type="molecule type" value="Genomic_DNA"/>
</dbReference>
<dbReference type="InterPro" id="IPR006660">
    <property type="entry name" value="Arsenate_reductase-like"/>
</dbReference>
<sequence length="117" mass="13512">MIVYVHPTCTTCKKALKWFELNGVKFEQKDIRENPPTAKELLKIKETQNLEWKKMANTSGELYRSLGLKDKLPSMSDEEAASLLSSNGMLIKRPLVLDNGEATFGFKEEVYEEKWKR</sequence>
<dbReference type="PANTHER" id="PTHR30041">
    <property type="entry name" value="ARSENATE REDUCTASE"/>
    <property type="match status" value="1"/>
</dbReference>
<dbReference type="InterPro" id="IPR006504">
    <property type="entry name" value="Tscrpt_reg_Spx/MgsR"/>
</dbReference>
<evidence type="ECO:0000313" key="4">
    <source>
        <dbReference type="EMBL" id="EEW37410.1"/>
    </source>
</evidence>
<accession>C8NFS4</accession>
<keyword evidence="1" id="KW-1015">Disulfide bond</keyword>
<dbReference type="Pfam" id="PF03960">
    <property type="entry name" value="ArsC"/>
    <property type="match status" value="1"/>
</dbReference>
<dbReference type="eggNOG" id="COG1393">
    <property type="taxonomic scope" value="Bacteria"/>
</dbReference>
<dbReference type="AlphaFoldDB" id="C8NFS4"/>
<organism evidence="4 5">
    <name type="scientific">Granulicatella adiacens ATCC 49175</name>
    <dbReference type="NCBI Taxonomy" id="638301"/>
    <lineage>
        <taxon>Bacteria</taxon>
        <taxon>Bacillati</taxon>
        <taxon>Bacillota</taxon>
        <taxon>Bacilli</taxon>
        <taxon>Lactobacillales</taxon>
        <taxon>Carnobacteriaceae</taxon>
        <taxon>Granulicatella</taxon>
    </lineage>
</organism>
<gene>
    <name evidence="4" type="ORF">HMPREF0444_0769</name>
</gene>